<dbReference type="EMBL" id="QLTT01000014">
    <property type="protein sequence ID" value="RAS59561.1"/>
    <property type="molecule type" value="Genomic_DNA"/>
</dbReference>
<sequence>MSVEVEYKVLLSKLDWESHAFLPDESGDTREAACGARVLVVALDDNGETVPGCMACALKLGAQVDQKRIERDHRIRERIVDDVALAAAAEVTSLISAAERLDGPAHASAIRALRRRSRTVRAWSRWHVLTSFFLPLGVILLGCGIWNVVSMTVSSWTGPLLIGGSNVLLVTVIGLERGNRRALQVALGLQLKVRLRGTEDQGGPDDVARP</sequence>
<accession>A0ABX9DW92</accession>
<gene>
    <name evidence="2" type="ORF">C8D87_114173</name>
</gene>
<reference evidence="2 3" key="1">
    <citation type="submission" date="2018-06" db="EMBL/GenBank/DDBJ databases">
        <title>Genomic Encyclopedia of Type Strains, Phase IV (KMG-IV): sequencing the most valuable type-strain genomes for metagenomic binning, comparative biology and taxonomic classification.</title>
        <authorList>
            <person name="Goeker M."/>
        </authorList>
    </citation>
    <scope>NUCLEOTIDE SEQUENCE [LARGE SCALE GENOMIC DNA]</scope>
    <source>
        <strain evidence="2 3">DSM 45479</strain>
    </source>
</reference>
<keyword evidence="1" id="KW-0812">Transmembrane</keyword>
<name>A0ABX9DW92_9PSEU</name>
<proteinExistence type="predicted"/>
<evidence type="ECO:0000313" key="2">
    <source>
        <dbReference type="EMBL" id="RAS59561.1"/>
    </source>
</evidence>
<feature type="transmembrane region" description="Helical" evidence="1">
    <location>
        <begin position="126"/>
        <end position="149"/>
    </location>
</feature>
<keyword evidence="3" id="KW-1185">Reference proteome</keyword>
<keyword evidence="1" id="KW-0472">Membrane</keyword>
<keyword evidence="1" id="KW-1133">Transmembrane helix</keyword>
<protein>
    <submittedName>
        <fullName evidence="2">Uncharacterized protein</fullName>
    </submittedName>
</protein>
<feature type="transmembrane region" description="Helical" evidence="1">
    <location>
        <begin position="155"/>
        <end position="175"/>
    </location>
</feature>
<comment type="caution">
    <text evidence="2">The sequence shown here is derived from an EMBL/GenBank/DDBJ whole genome shotgun (WGS) entry which is preliminary data.</text>
</comment>
<evidence type="ECO:0000313" key="3">
    <source>
        <dbReference type="Proteomes" id="UP000248714"/>
    </source>
</evidence>
<organism evidence="2 3">
    <name type="scientific">Lentzea atacamensis</name>
    <dbReference type="NCBI Taxonomy" id="531938"/>
    <lineage>
        <taxon>Bacteria</taxon>
        <taxon>Bacillati</taxon>
        <taxon>Actinomycetota</taxon>
        <taxon>Actinomycetes</taxon>
        <taxon>Pseudonocardiales</taxon>
        <taxon>Pseudonocardiaceae</taxon>
        <taxon>Lentzea</taxon>
    </lineage>
</organism>
<dbReference type="RefSeq" id="WP_112232053.1">
    <property type="nucleotide sequence ID" value="NZ_QLTT01000014.1"/>
</dbReference>
<evidence type="ECO:0000256" key="1">
    <source>
        <dbReference type="SAM" id="Phobius"/>
    </source>
</evidence>
<dbReference type="Proteomes" id="UP000248714">
    <property type="component" value="Unassembled WGS sequence"/>
</dbReference>